<evidence type="ECO:0000313" key="4">
    <source>
        <dbReference type="EMBL" id="NDV29463.1"/>
    </source>
</evidence>
<dbReference type="PROSITE" id="PS50010">
    <property type="entry name" value="DH_2"/>
    <property type="match status" value="1"/>
</dbReference>
<protein>
    <recommendedName>
        <fullName evidence="3">DH domain-containing protein</fullName>
    </recommendedName>
</protein>
<dbReference type="SUPFAM" id="SSF47769">
    <property type="entry name" value="SAM/Pointed domain"/>
    <property type="match status" value="1"/>
</dbReference>
<feature type="region of interest" description="Disordered" evidence="2">
    <location>
        <begin position="409"/>
        <end position="459"/>
    </location>
</feature>
<dbReference type="InterPro" id="IPR011993">
    <property type="entry name" value="PH-like_dom_sf"/>
</dbReference>
<dbReference type="InterPro" id="IPR001660">
    <property type="entry name" value="SAM"/>
</dbReference>
<feature type="domain" description="DH" evidence="3">
    <location>
        <begin position="79"/>
        <end position="257"/>
    </location>
</feature>
<dbReference type="CDD" id="cd00160">
    <property type="entry name" value="RhoGEF"/>
    <property type="match status" value="1"/>
</dbReference>
<dbReference type="InterPro" id="IPR051092">
    <property type="entry name" value="FYVE_RhoGEF_PH"/>
</dbReference>
<dbReference type="InterPro" id="IPR013761">
    <property type="entry name" value="SAM/pointed_sf"/>
</dbReference>
<dbReference type="Gene3D" id="2.30.29.30">
    <property type="entry name" value="Pleckstrin-homology domain (PH domain)/Phosphotyrosine-binding domain (PTB)"/>
    <property type="match status" value="1"/>
</dbReference>
<dbReference type="SUPFAM" id="SSF50729">
    <property type="entry name" value="PH domain-like"/>
    <property type="match status" value="1"/>
</dbReference>
<dbReference type="Gene3D" id="1.20.900.10">
    <property type="entry name" value="Dbl homology (DH) domain"/>
    <property type="match status" value="1"/>
</dbReference>
<evidence type="ECO:0000256" key="2">
    <source>
        <dbReference type="SAM" id="MobiDB-lite"/>
    </source>
</evidence>
<dbReference type="PANTHER" id="PTHR12673:SF159">
    <property type="entry name" value="LD03170P"/>
    <property type="match status" value="1"/>
</dbReference>
<dbReference type="Pfam" id="PF07647">
    <property type="entry name" value="SAM_2"/>
    <property type="match status" value="1"/>
</dbReference>
<feature type="compositionally biased region" description="Basic and acidic residues" evidence="2">
    <location>
        <begin position="57"/>
        <end position="73"/>
    </location>
</feature>
<dbReference type="Gene3D" id="1.10.150.50">
    <property type="entry name" value="Transcription Factor, Ets-1"/>
    <property type="match status" value="1"/>
</dbReference>
<organism evidence="4">
    <name type="scientific">Arcella intermedia</name>
    <dbReference type="NCBI Taxonomy" id="1963864"/>
    <lineage>
        <taxon>Eukaryota</taxon>
        <taxon>Amoebozoa</taxon>
        <taxon>Tubulinea</taxon>
        <taxon>Elardia</taxon>
        <taxon>Arcellinida</taxon>
        <taxon>Sphaerothecina</taxon>
        <taxon>Arcellidae</taxon>
        <taxon>Arcella</taxon>
    </lineage>
</organism>
<proteinExistence type="predicted"/>
<feature type="compositionally biased region" description="Polar residues" evidence="2">
    <location>
        <begin position="769"/>
        <end position="782"/>
    </location>
</feature>
<dbReference type="GO" id="GO:0005737">
    <property type="term" value="C:cytoplasm"/>
    <property type="evidence" value="ECO:0007669"/>
    <property type="project" value="TreeGrafter"/>
</dbReference>
<dbReference type="SUPFAM" id="SSF48065">
    <property type="entry name" value="DBL homology domain (DH-domain)"/>
    <property type="match status" value="1"/>
</dbReference>
<dbReference type="SMART" id="SM00325">
    <property type="entry name" value="RhoGEF"/>
    <property type="match status" value="1"/>
</dbReference>
<reference evidence="4" key="1">
    <citation type="journal article" date="2020" name="J. Eukaryot. Microbiol.">
        <title>De novo Sequencing, Assembly and Annotation of the Transcriptome for the Free-Living Testate Amoeba Arcella intermedia.</title>
        <authorList>
            <person name="Ribeiro G.M."/>
            <person name="Porfirio-Sousa A.L."/>
            <person name="Maurer-Alcala X.X."/>
            <person name="Katz L.A."/>
            <person name="Lahr D.J.G."/>
        </authorList>
    </citation>
    <scope>NUCLEOTIDE SEQUENCE</scope>
</reference>
<dbReference type="InterPro" id="IPR000219">
    <property type="entry name" value="DH_dom"/>
</dbReference>
<feature type="region of interest" description="Disordered" evidence="2">
    <location>
        <begin position="747"/>
        <end position="805"/>
    </location>
</feature>
<evidence type="ECO:0000256" key="1">
    <source>
        <dbReference type="SAM" id="Coils"/>
    </source>
</evidence>
<feature type="compositionally biased region" description="Basic and acidic residues" evidence="2">
    <location>
        <begin position="429"/>
        <end position="445"/>
    </location>
</feature>
<dbReference type="PANTHER" id="PTHR12673">
    <property type="entry name" value="FACIOGENITAL DYSPLASIA PROTEIN"/>
    <property type="match status" value="1"/>
</dbReference>
<keyword evidence="1" id="KW-0175">Coiled coil</keyword>
<feature type="compositionally biased region" description="Low complexity" evidence="2">
    <location>
        <begin position="749"/>
        <end position="763"/>
    </location>
</feature>
<name>A0A6B2KXI1_9EUKA</name>
<feature type="region of interest" description="Disordered" evidence="2">
    <location>
        <begin position="672"/>
        <end position="694"/>
    </location>
</feature>
<dbReference type="EMBL" id="GIBP01000494">
    <property type="protein sequence ID" value="NDV29463.1"/>
    <property type="molecule type" value="Transcribed_RNA"/>
</dbReference>
<dbReference type="Pfam" id="PF00621">
    <property type="entry name" value="RhoGEF"/>
    <property type="match status" value="1"/>
</dbReference>
<feature type="coiled-coil region" evidence="1">
    <location>
        <begin position="529"/>
        <end position="591"/>
    </location>
</feature>
<accession>A0A6B2KXI1</accession>
<sequence>MIIEAELLCPKVPVTAKLISKRHKYLKESKSFENLNELTEKNANIQHYRKTIQMKKTQSEEKDNEETNSRENAEVTLATRDHIINEIISTEKTYGEGLQTLTNVWQKPLQESLNSKKPFITQDQINSLFPSISTLYSLHLVLFEKLKKNSGSVGKVFLELYSAMKLYIEYIIKYDYAMLVYGELSKNKNFRNFDFNAQTEAKGNLLSYLITPIQRLPRYQLLLESLLKHTEQNHPDYNDLKTSLDEMRQVNILVNQRKREHDKRTKLFRITNAVKGMDDKIQLNSPSRSFIHEGLVDFYKMPNVSELSDAGNLPSSFNFSEVKWIKGFLYLLSDMLLLTTITEYESPENSVTFYKKIDLQPKLDIKEVKPMEPEGIFQIGPVLFLPRSEEKQDWVGQIQKAISSIQINLAPNPDTDDAGVGEVLSSRQENPRRLTNDEKQKKEKPTITPIKSKNTKSKLEVAADPKNVAADPKLTVMSAAATEGPDEGNRFFGISKKLFKRDEKKDETLDIKEVIETLVNETASLRESLKSQNTQFKTYKTNLKTLEKTIESLSEANERQSNEIRLLKDKNSELESKLTNYQNTLTELHADKKNLLYKMEVMDKTYHDKATKQDLIIESIFDILNQQKKLNRLEFSKYEHFLDQHKHTAERQQHQIHELKGMLEVSLKKQDYVHGSKPSSPEKTSDIKQPELNIINDTSESTHTNDIREPTMHYEIKQQESTYSHEIKEPIHIEITQSVPANSNDARKLPLLSKSNSSPLISPRKPSPISENLVSKFISYNHSTPSTPPPGTPTSRNSGNRRTPHPIPFHETDRFSLFLSNLGYSEFQDIFRENGINTVEALTSISPSTWNKLGVKKVFQAQLVLKAKEILRKET</sequence>
<feature type="region of interest" description="Disordered" evidence="2">
    <location>
        <begin position="54"/>
        <end position="73"/>
    </location>
</feature>
<dbReference type="GO" id="GO:0005085">
    <property type="term" value="F:guanyl-nucleotide exchange factor activity"/>
    <property type="evidence" value="ECO:0007669"/>
    <property type="project" value="InterPro"/>
</dbReference>
<evidence type="ECO:0000259" key="3">
    <source>
        <dbReference type="PROSITE" id="PS50010"/>
    </source>
</evidence>
<dbReference type="InterPro" id="IPR035899">
    <property type="entry name" value="DBL_dom_sf"/>
</dbReference>
<dbReference type="AlphaFoldDB" id="A0A6B2KXI1"/>